<name>A0ACC1JWR0_9FUNG</name>
<proteinExistence type="predicted"/>
<reference evidence="1" key="1">
    <citation type="submission" date="2022-07" db="EMBL/GenBank/DDBJ databases">
        <title>Phylogenomic reconstructions and comparative analyses of Kickxellomycotina fungi.</title>
        <authorList>
            <person name="Reynolds N.K."/>
            <person name="Stajich J.E."/>
            <person name="Barry K."/>
            <person name="Grigoriev I.V."/>
            <person name="Crous P."/>
            <person name="Smith M.E."/>
        </authorList>
    </citation>
    <scope>NUCLEOTIDE SEQUENCE</scope>
    <source>
        <strain evidence="1">CBS 109366</strain>
    </source>
</reference>
<keyword evidence="2" id="KW-1185">Reference proteome</keyword>
<gene>
    <name evidence="1" type="ORF">IWQ57_003468</name>
</gene>
<sequence length="433" mass="45714">MSTPYEGVDEKGGVLPETDASESTHTAVEPAREFPPYTRYLVVAGSFVIQGLACGVVHAWGVQMEYLSSHVFAGDDAKTSTLSYVGTLMLFSIYFWGLLAGWIAEVWSYQGTCLVGTVIMAVGQLVASFCREPWQLCLAEGILFGIGIGLVFGPASTAPARWFTAHRGLATGIAVAGVGVGGLALAPLTEFLMRRTSVAWSQRIAAIYILVLGTLASLVVRVPMQARGRSLGSFDWQAFRSVRFALHTVLVLFITAAYIVPFMFLPKFWVQHGISSETASVMIAVANVTSSVGRIVIGLTADYVGIMNTLVAAMAVVTASCLALWPFATTVGSGIALGIVYGFASGGCWTLLPLVAGSMFGMERLASNAGTFYTVSAVGAWIGVPVADALLRGPGGGTSYLGMSLYVGVLWTVALAAAAANRWRTSARLFVKV</sequence>
<dbReference type="Proteomes" id="UP001140234">
    <property type="component" value="Unassembled WGS sequence"/>
</dbReference>
<evidence type="ECO:0000313" key="2">
    <source>
        <dbReference type="Proteomes" id="UP001140234"/>
    </source>
</evidence>
<protein>
    <submittedName>
        <fullName evidence="1">Uncharacterized protein</fullName>
    </submittedName>
</protein>
<organism evidence="1 2">
    <name type="scientific">Coemansia nantahalensis</name>
    <dbReference type="NCBI Taxonomy" id="2789366"/>
    <lineage>
        <taxon>Eukaryota</taxon>
        <taxon>Fungi</taxon>
        <taxon>Fungi incertae sedis</taxon>
        <taxon>Zoopagomycota</taxon>
        <taxon>Kickxellomycotina</taxon>
        <taxon>Kickxellomycetes</taxon>
        <taxon>Kickxellales</taxon>
        <taxon>Kickxellaceae</taxon>
        <taxon>Coemansia</taxon>
    </lineage>
</organism>
<evidence type="ECO:0000313" key="1">
    <source>
        <dbReference type="EMBL" id="KAJ2768599.1"/>
    </source>
</evidence>
<dbReference type="EMBL" id="JANBUJ010001132">
    <property type="protein sequence ID" value="KAJ2768599.1"/>
    <property type="molecule type" value="Genomic_DNA"/>
</dbReference>
<accession>A0ACC1JWR0</accession>
<comment type="caution">
    <text evidence="1">The sequence shown here is derived from an EMBL/GenBank/DDBJ whole genome shotgun (WGS) entry which is preliminary data.</text>
</comment>